<evidence type="ECO:0000256" key="15">
    <source>
        <dbReference type="PIRSR" id="PIRSR606539-3"/>
    </source>
</evidence>
<evidence type="ECO:0000256" key="17">
    <source>
        <dbReference type="SAM" id="MobiDB-lite"/>
    </source>
</evidence>
<evidence type="ECO:0000256" key="6">
    <source>
        <dbReference type="ARBA" id="ARBA00022741"/>
    </source>
</evidence>
<dbReference type="PANTHER" id="PTHR24092:SF150">
    <property type="entry name" value="PHOSPHOLIPID-TRANSPORTING ATPASE"/>
    <property type="match status" value="1"/>
</dbReference>
<dbReference type="NCBIfam" id="TIGR01494">
    <property type="entry name" value="ATPase_P-type"/>
    <property type="match status" value="1"/>
</dbReference>
<dbReference type="PRINTS" id="PR00119">
    <property type="entry name" value="CATATPASE"/>
</dbReference>
<keyword evidence="11 16" id="KW-0472">Membrane</keyword>
<evidence type="ECO:0000259" key="19">
    <source>
        <dbReference type="Pfam" id="PF16209"/>
    </source>
</evidence>
<dbReference type="InterPro" id="IPR036412">
    <property type="entry name" value="HAD-like_sf"/>
</dbReference>
<dbReference type="SUPFAM" id="SSF81653">
    <property type="entry name" value="Calcium ATPase, transduction domain A"/>
    <property type="match status" value="1"/>
</dbReference>
<dbReference type="SUPFAM" id="SSF81660">
    <property type="entry name" value="Metal cation-transporting ATPase, ATP-binding domain N"/>
    <property type="match status" value="1"/>
</dbReference>
<keyword evidence="22" id="KW-1185">Reference proteome</keyword>
<evidence type="ECO:0000256" key="3">
    <source>
        <dbReference type="ARBA" id="ARBA00008109"/>
    </source>
</evidence>
<dbReference type="Pfam" id="PF16212">
    <property type="entry name" value="PhoLip_ATPase_C"/>
    <property type="match status" value="1"/>
</dbReference>
<evidence type="ECO:0000256" key="14">
    <source>
        <dbReference type="PIRSR" id="PIRSR606539-2"/>
    </source>
</evidence>
<feature type="binding site" evidence="14">
    <location>
        <position position="603"/>
    </location>
    <ligand>
        <name>ATP</name>
        <dbReference type="ChEBI" id="CHEBI:30616"/>
    </ligand>
</feature>
<keyword evidence="7 14" id="KW-0067">ATP-binding</keyword>
<feature type="domain" description="P-type ATPase N-terminal" evidence="19">
    <location>
        <begin position="108"/>
        <end position="173"/>
    </location>
</feature>
<sequence length="1259" mass="145381">MSSSSLRERGLSSRNSEEEDKNSLSVLKESEDSKIHNSPSGSMISAKDYDERSSLAHHKDQVDYQDNLGVKDRNENMHKSPASNKSKLTKNFSHADDEERSDEKKRVIFLNNDERNAEYPFCSNYIKTTKYNIISFLPTALLIQFLRVANIYFLIIMILQSIPAISPLNPITAVLPLLFVLMVSIIREGIEDYRRYRSDRTINMTKFKKYIDKEDFEEIQSKNIKVGDILLVEDGETFPADMVLLKASNGLNAFIQTSSLDGEKNYKKRTLPKDFETYANPLDEKSFKFIGKAVIESPTRNLYSFNGKIAISNDQFALKTNQLLLKGSNLRNTEWILGLVVYTGKDTKLMLNSQKSRTKQSHVEKKLNIVIFFILIIQICTCLLLAIIMSIYDSVDDDNQDYYLGDNNSDEKAYLNFFSYFLLLNTMIPISLIVTIEIIKVLQCIYIVWDSEMFSEDDDAGCHVSSTTINEELGQVKYVFSDKTGTLTQNIMEFRALAIEDEMYGSIDDHIRRKASKLEQKLEMEYSFKSPKLDSLLELRGRSKGSTTVITSKSGRNEITLDGDKEKAIESIKLLSICHECMPEVAELDGEKVIFYQGPSPDESTLVDFAQRQGHEFWEVTEGSCTIKYHPESGVTNEGSKIVTYDIHKRMEFTSSRKRMGVFFTDALDGKHKIYIKGADSEIKLRLDKSQINDKHLEFIDDFLARSSVKGLRTLLYGIRVLDEEEFQEFQLDIAQAEDDVLNSERLLEKVYEKWEQEIVLLGGTAVEDRLQDDVPQTLEDLRSAGIKVWMLTGDKMETAKNIGFSCRLLTEDMVITEVKGKQKAKNIFTYSFYEDNKSMMEDLKKRAIVIDHEALGFLTTNPDYLKYFITISKTCDAVICSRVSPAQKAEVVRMIKKDDPTNITLSIGDGANDVSMILEADIGIGIYGKEGMRAAQASDFAIHKFKYLWNLTLYHGRYNYIRISELILYFFYKNIIFTIPQLYFAFISNYSAQTYFDDYYISFYNLFFTALPIGARSLWEKDIDFKIYSDEEQRKEVKNLFPSLYYVGQRSLIFTKLNYLIWTGSGIFQALAIFLVHYFTFHNAIITEDGYNGGHWMTSISSFTSIIIIVNLRILLTHRWINAFSMLCIFIFSITLFYAYTWMSDSIQFSYTYQTSVMLHTSPLFYLTVLICVGFTFSIDLFIETVKVNLLGRPSAFIRKEINTKGYISPEARQVLDRLVDQNDRKMARKDIEREEYLRERRMRKMEKQQRKIDRKHN</sequence>
<dbReference type="GO" id="GO:0005886">
    <property type="term" value="C:plasma membrane"/>
    <property type="evidence" value="ECO:0007669"/>
    <property type="project" value="TreeGrafter"/>
</dbReference>
<feature type="compositionally biased region" description="Polar residues" evidence="17">
    <location>
        <begin position="81"/>
        <end position="92"/>
    </location>
</feature>
<evidence type="ECO:0000256" key="1">
    <source>
        <dbReference type="ARBA" id="ARBA00004141"/>
    </source>
</evidence>
<feature type="binding site" evidence="15">
    <location>
        <position position="482"/>
    </location>
    <ligand>
        <name>Mg(2+)</name>
        <dbReference type="ChEBI" id="CHEBI:18420"/>
    </ligand>
</feature>
<feature type="binding site" evidence="14">
    <location>
        <position position="677"/>
    </location>
    <ligand>
        <name>ATP</name>
        <dbReference type="ChEBI" id="CHEBI:30616"/>
    </ligand>
</feature>
<dbReference type="InterPro" id="IPR044492">
    <property type="entry name" value="P_typ_ATPase_HD_dom"/>
</dbReference>
<evidence type="ECO:0000259" key="20">
    <source>
        <dbReference type="Pfam" id="PF16212"/>
    </source>
</evidence>
<feature type="binding site" evidence="15">
    <location>
        <position position="910"/>
    </location>
    <ligand>
        <name>Mg(2+)</name>
        <dbReference type="ChEBI" id="CHEBI:18420"/>
    </ligand>
</feature>
<dbReference type="InterPro" id="IPR032631">
    <property type="entry name" value="P-type_ATPase_N"/>
</dbReference>
<dbReference type="InterPro" id="IPR059000">
    <property type="entry name" value="ATPase_P-type_domA"/>
</dbReference>
<feature type="binding site" evidence="14">
    <location>
        <position position="913"/>
    </location>
    <ligand>
        <name>ATP</name>
        <dbReference type="ChEBI" id="CHEBI:30616"/>
    </ligand>
</feature>
<feature type="binding site" evidence="14">
    <location>
        <position position="483"/>
    </location>
    <ligand>
        <name>ATP</name>
        <dbReference type="ChEBI" id="CHEBI:30616"/>
    </ligand>
</feature>
<feature type="binding site" evidence="14">
    <location>
        <position position="883"/>
    </location>
    <ligand>
        <name>ATP</name>
        <dbReference type="ChEBI" id="CHEBI:30616"/>
    </ligand>
</feature>
<evidence type="ECO:0000256" key="11">
    <source>
        <dbReference type="ARBA" id="ARBA00023136"/>
    </source>
</evidence>
<keyword evidence="10 16" id="KW-1133">Transmembrane helix</keyword>
<keyword evidence="6 14" id="KW-0547">Nucleotide-binding</keyword>
<dbReference type="SFLD" id="SFLDS00003">
    <property type="entry name" value="Haloacid_Dehalogenase"/>
    <property type="match status" value="1"/>
</dbReference>
<feature type="binding site" evidence="15">
    <location>
        <position position="914"/>
    </location>
    <ligand>
        <name>Mg(2+)</name>
        <dbReference type="ChEBI" id="CHEBI:18420"/>
    </ligand>
</feature>
<feature type="binding site" evidence="14">
    <location>
        <position position="653"/>
    </location>
    <ligand>
        <name>ATP</name>
        <dbReference type="ChEBI" id="CHEBI:30616"/>
    </ligand>
</feature>
<comment type="subcellular location">
    <subcellularLocation>
        <location evidence="2">Endomembrane system</location>
    </subcellularLocation>
    <subcellularLocation>
        <location evidence="1 16">Membrane</location>
        <topology evidence="1 16">Multi-pass membrane protein</topology>
    </subcellularLocation>
</comment>
<feature type="transmembrane region" description="Helical" evidence="16">
    <location>
        <begin position="367"/>
        <end position="392"/>
    </location>
</feature>
<dbReference type="InterPro" id="IPR032630">
    <property type="entry name" value="P_typ_ATPase_c"/>
</dbReference>
<evidence type="ECO:0000313" key="21">
    <source>
        <dbReference type="EMBL" id="CAI2367526.1"/>
    </source>
</evidence>
<evidence type="ECO:0000256" key="5">
    <source>
        <dbReference type="ARBA" id="ARBA00022723"/>
    </source>
</evidence>
<feature type="transmembrane region" description="Helical" evidence="16">
    <location>
        <begin position="1164"/>
        <end position="1184"/>
    </location>
</feature>
<evidence type="ECO:0000256" key="13">
    <source>
        <dbReference type="PIRSR" id="PIRSR606539-1"/>
    </source>
</evidence>
<dbReference type="GO" id="GO:0005524">
    <property type="term" value="F:ATP binding"/>
    <property type="evidence" value="ECO:0007669"/>
    <property type="project" value="UniProtKB-UniRule"/>
</dbReference>
<comment type="caution">
    <text evidence="21">The sequence shown here is derived from an EMBL/GenBank/DDBJ whole genome shotgun (WGS) entry which is preliminary data.</text>
</comment>
<dbReference type="InterPro" id="IPR023299">
    <property type="entry name" value="ATPase_P-typ_cyto_dom_N"/>
</dbReference>
<dbReference type="GO" id="GO:0016887">
    <property type="term" value="F:ATP hydrolysis activity"/>
    <property type="evidence" value="ECO:0007669"/>
    <property type="project" value="InterPro"/>
</dbReference>
<dbReference type="GO" id="GO:0045332">
    <property type="term" value="P:phospholipid translocation"/>
    <property type="evidence" value="ECO:0007669"/>
    <property type="project" value="TreeGrafter"/>
</dbReference>
<dbReference type="Pfam" id="PF00122">
    <property type="entry name" value="E1-E2_ATPase"/>
    <property type="match status" value="1"/>
</dbReference>
<dbReference type="SFLD" id="SFLDG00002">
    <property type="entry name" value="C1.7:_P-type_atpase_like"/>
    <property type="match status" value="1"/>
</dbReference>
<evidence type="ECO:0000313" key="22">
    <source>
        <dbReference type="Proteomes" id="UP001295684"/>
    </source>
</evidence>
<feature type="compositionally biased region" description="Basic and acidic residues" evidence="17">
    <location>
        <begin position="47"/>
        <end position="62"/>
    </location>
</feature>
<dbReference type="AlphaFoldDB" id="A0AAD1XE91"/>
<dbReference type="InterPro" id="IPR006539">
    <property type="entry name" value="P-type_ATPase_IV"/>
</dbReference>
<feature type="binding site" evidence="14">
    <location>
        <position position="484"/>
    </location>
    <ligand>
        <name>ATP</name>
        <dbReference type="ChEBI" id="CHEBI:30616"/>
    </ligand>
</feature>
<feature type="transmembrane region" description="Helical" evidence="16">
    <location>
        <begin position="133"/>
        <end position="159"/>
    </location>
</feature>
<gene>
    <name evidence="21" type="ORF">ECRASSUSDP1_LOCUS8813</name>
</gene>
<dbReference type="InterPro" id="IPR023298">
    <property type="entry name" value="ATPase_P-typ_TM_dom_sf"/>
</dbReference>
<keyword evidence="4 16" id="KW-0812">Transmembrane</keyword>
<feature type="transmembrane region" description="Helical" evidence="16">
    <location>
        <begin position="1094"/>
        <end position="1117"/>
    </location>
</feature>
<evidence type="ECO:0000259" key="18">
    <source>
        <dbReference type="Pfam" id="PF00122"/>
    </source>
</evidence>
<feature type="active site" description="4-aspartylphosphate intermediate" evidence="13">
    <location>
        <position position="482"/>
    </location>
</feature>
<proteinExistence type="inferred from homology"/>
<dbReference type="Pfam" id="PF13246">
    <property type="entry name" value="Cation_ATPase"/>
    <property type="match status" value="1"/>
</dbReference>
<dbReference type="PANTHER" id="PTHR24092">
    <property type="entry name" value="PROBABLE PHOSPHOLIPID-TRANSPORTING ATPASE"/>
    <property type="match status" value="1"/>
</dbReference>
<organism evidence="21 22">
    <name type="scientific">Euplotes crassus</name>
    <dbReference type="NCBI Taxonomy" id="5936"/>
    <lineage>
        <taxon>Eukaryota</taxon>
        <taxon>Sar</taxon>
        <taxon>Alveolata</taxon>
        <taxon>Ciliophora</taxon>
        <taxon>Intramacronucleata</taxon>
        <taxon>Spirotrichea</taxon>
        <taxon>Hypotrichia</taxon>
        <taxon>Euplotida</taxon>
        <taxon>Euplotidae</taxon>
        <taxon>Moneuplotes</taxon>
    </lineage>
</organism>
<dbReference type="GO" id="GO:0000287">
    <property type="term" value="F:magnesium ion binding"/>
    <property type="evidence" value="ECO:0007669"/>
    <property type="project" value="UniProtKB-UniRule"/>
</dbReference>
<evidence type="ECO:0000256" key="7">
    <source>
        <dbReference type="ARBA" id="ARBA00022840"/>
    </source>
</evidence>
<feature type="compositionally biased region" description="Basic and acidic residues" evidence="17">
    <location>
        <begin position="1"/>
        <end position="11"/>
    </location>
</feature>
<feature type="domain" description="P-type ATPase A" evidence="18">
    <location>
        <begin position="212"/>
        <end position="266"/>
    </location>
</feature>
<dbReference type="InterPro" id="IPR023214">
    <property type="entry name" value="HAD_sf"/>
</dbReference>
<keyword evidence="9 16" id="KW-1278">Translocase</keyword>
<keyword evidence="8 15" id="KW-0460">Magnesium</keyword>
<evidence type="ECO:0000256" key="9">
    <source>
        <dbReference type="ARBA" id="ARBA00022967"/>
    </source>
</evidence>
<evidence type="ECO:0000256" key="16">
    <source>
        <dbReference type="RuleBase" id="RU362033"/>
    </source>
</evidence>
<feature type="binding site" evidence="14">
    <location>
        <position position="794"/>
    </location>
    <ligand>
        <name>ATP</name>
        <dbReference type="ChEBI" id="CHEBI:30616"/>
    </ligand>
</feature>
<dbReference type="SFLD" id="SFLDF00027">
    <property type="entry name" value="p-type_atpase"/>
    <property type="match status" value="1"/>
</dbReference>
<dbReference type="Gene3D" id="3.40.50.1000">
    <property type="entry name" value="HAD superfamily/HAD-like"/>
    <property type="match status" value="2"/>
</dbReference>
<dbReference type="Pfam" id="PF16209">
    <property type="entry name" value="PhoLip_ATPase_N"/>
    <property type="match status" value="1"/>
</dbReference>
<dbReference type="GO" id="GO:0140326">
    <property type="term" value="F:ATPase-coupled intramembrane lipid transporter activity"/>
    <property type="evidence" value="ECO:0007669"/>
    <property type="project" value="UniProtKB-EC"/>
</dbReference>
<evidence type="ECO:0000256" key="8">
    <source>
        <dbReference type="ARBA" id="ARBA00022842"/>
    </source>
</evidence>
<dbReference type="NCBIfam" id="TIGR01652">
    <property type="entry name" value="ATPase-Plipid"/>
    <property type="match status" value="1"/>
</dbReference>
<dbReference type="FunFam" id="3.40.50.1000:FF:000084">
    <property type="entry name" value="Phospholipid-transporting ATPase"/>
    <property type="match status" value="1"/>
</dbReference>
<feature type="transmembrane region" description="Helical" evidence="16">
    <location>
        <begin position="171"/>
        <end position="190"/>
    </location>
</feature>
<feature type="binding site" evidence="15">
    <location>
        <position position="484"/>
    </location>
    <ligand>
        <name>Mg(2+)</name>
        <dbReference type="ChEBI" id="CHEBI:18420"/>
    </ligand>
</feature>
<dbReference type="Proteomes" id="UP001295684">
    <property type="component" value="Unassembled WGS sequence"/>
</dbReference>
<feature type="binding site" evidence="14">
    <location>
        <position position="795"/>
    </location>
    <ligand>
        <name>ATP</name>
        <dbReference type="ChEBI" id="CHEBI:30616"/>
    </ligand>
</feature>
<feature type="binding site" evidence="14">
    <location>
        <position position="482"/>
    </location>
    <ligand>
        <name>ATP</name>
        <dbReference type="ChEBI" id="CHEBI:30616"/>
    </ligand>
</feature>
<dbReference type="EC" id="7.6.2.1" evidence="16"/>
<feature type="binding site" evidence="14">
    <location>
        <position position="713"/>
    </location>
    <ligand>
        <name>ATP</name>
        <dbReference type="ChEBI" id="CHEBI:30616"/>
    </ligand>
</feature>
<feature type="compositionally biased region" description="Basic and acidic residues" evidence="17">
    <location>
        <begin position="69"/>
        <end position="78"/>
    </location>
</feature>
<comment type="cofactor">
    <cofactor evidence="15">
        <name>Mg(2+)</name>
        <dbReference type="ChEBI" id="CHEBI:18420"/>
    </cofactor>
</comment>
<dbReference type="EMBL" id="CAMPGE010008637">
    <property type="protein sequence ID" value="CAI2367526.1"/>
    <property type="molecule type" value="Genomic_DNA"/>
</dbReference>
<feature type="transmembrane region" description="Helical" evidence="16">
    <location>
        <begin position="967"/>
        <end position="988"/>
    </location>
</feature>
<dbReference type="InterPro" id="IPR001757">
    <property type="entry name" value="P_typ_ATPase"/>
</dbReference>
<dbReference type="InterPro" id="IPR018303">
    <property type="entry name" value="ATPase_P-typ_P_site"/>
</dbReference>
<feature type="binding site" evidence="14">
    <location>
        <position position="793"/>
    </location>
    <ligand>
        <name>ATP</name>
        <dbReference type="ChEBI" id="CHEBI:30616"/>
    </ligand>
</feature>
<dbReference type="SUPFAM" id="SSF56784">
    <property type="entry name" value="HAD-like"/>
    <property type="match status" value="1"/>
</dbReference>
<feature type="transmembrane region" description="Helical" evidence="16">
    <location>
        <begin position="1000"/>
        <end position="1020"/>
    </location>
</feature>
<evidence type="ECO:0000256" key="10">
    <source>
        <dbReference type="ARBA" id="ARBA00022989"/>
    </source>
</evidence>
<feature type="binding site" evidence="14">
    <location>
        <position position="889"/>
    </location>
    <ligand>
        <name>ATP</name>
        <dbReference type="ChEBI" id="CHEBI:30616"/>
    </ligand>
</feature>
<dbReference type="PROSITE" id="PS00154">
    <property type="entry name" value="ATPASE_E1_E2"/>
    <property type="match status" value="1"/>
</dbReference>
<reference evidence="21" key="1">
    <citation type="submission" date="2023-07" db="EMBL/GenBank/DDBJ databases">
        <authorList>
            <consortium name="AG Swart"/>
            <person name="Singh M."/>
            <person name="Singh A."/>
            <person name="Seah K."/>
            <person name="Emmerich C."/>
        </authorList>
    </citation>
    <scope>NUCLEOTIDE SEQUENCE</scope>
    <source>
        <strain evidence="21">DP1</strain>
    </source>
</reference>
<dbReference type="Gene3D" id="3.40.1110.10">
    <property type="entry name" value="Calcium-transporting ATPase, cytoplasmic domain N"/>
    <property type="match status" value="2"/>
</dbReference>
<comment type="catalytic activity">
    <reaction evidence="12 16">
        <text>ATP + H2O + phospholipidSide 1 = ADP + phosphate + phospholipidSide 2.</text>
        <dbReference type="EC" id="7.6.2.1"/>
    </reaction>
</comment>
<feature type="transmembrane region" description="Helical" evidence="16">
    <location>
        <begin position="1060"/>
        <end position="1082"/>
    </location>
</feature>
<dbReference type="SUPFAM" id="SSF81665">
    <property type="entry name" value="Calcium ATPase, transmembrane domain M"/>
    <property type="match status" value="1"/>
</dbReference>
<evidence type="ECO:0000256" key="12">
    <source>
        <dbReference type="ARBA" id="ARBA00034036"/>
    </source>
</evidence>
<comment type="similarity">
    <text evidence="3 16">Belongs to the cation transport ATPase (P-type) (TC 3.A.3) family. Type IV subfamily.</text>
</comment>
<dbReference type="InterPro" id="IPR008250">
    <property type="entry name" value="ATPase_P-typ_transduc_dom_A_sf"/>
</dbReference>
<feature type="transmembrane region" description="Helical" evidence="16">
    <location>
        <begin position="417"/>
        <end position="439"/>
    </location>
</feature>
<feature type="binding site" evidence="14">
    <location>
        <position position="914"/>
    </location>
    <ligand>
        <name>ATP</name>
        <dbReference type="ChEBI" id="CHEBI:30616"/>
    </ligand>
</feature>
<evidence type="ECO:0000256" key="2">
    <source>
        <dbReference type="ARBA" id="ARBA00004308"/>
    </source>
</evidence>
<feature type="transmembrane region" description="Helical" evidence="16">
    <location>
        <begin position="1124"/>
        <end position="1144"/>
    </location>
</feature>
<keyword evidence="5 15" id="KW-0479">Metal-binding</keyword>
<feature type="region of interest" description="Disordered" evidence="17">
    <location>
        <begin position="1"/>
        <end position="99"/>
    </location>
</feature>
<accession>A0AAD1XE91</accession>
<name>A0AAD1XE91_EUPCR</name>
<evidence type="ECO:0000256" key="4">
    <source>
        <dbReference type="ARBA" id="ARBA00022692"/>
    </source>
</evidence>
<protein>
    <recommendedName>
        <fullName evidence="16">Phospholipid-transporting ATPase</fullName>
        <ecNumber evidence="16">7.6.2.1</ecNumber>
    </recommendedName>
</protein>
<dbReference type="Gene3D" id="2.70.150.10">
    <property type="entry name" value="Calcium-transporting ATPase, cytoplasmic transduction domain A"/>
    <property type="match status" value="2"/>
</dbReference>
<feature type="domain" description="P-type ATPase C-terminal" evidence="20">
    <location>
        <begin position="936"/>
        <end position="1190"/>
    </location>
</feature>
<dbReference type="Gene3D" id="1.20.1110.10">
    <property type="entry name" value="Calcium-transporting ATPase, transmembrane domain"/>
    <property type="match status" value="1"/>
</dbReference>